<evidence type="ECO:0000313" key="2">
    <source>
        <dbReference type="EMBL" id="DAE18153.1"/>
    </source>
</evidence>
<dbReference type="InterPro" id="IPR010982">
    <property type="entry name" value="Lambda_DNA-bd_dom_sf"/>
</dbReference>
<protein>
    <submittedName>
        <fullName evidence="2">Cro/C1-type HTH DNA-binding domain protein</fullName>
    </submittedName>
</protein>
<dbReference type="SUPFAM" id="SSF47413">
    <property type="entry name" value="lambda repressor-like DNA-binding domains"/>
    <property type="match status" value="1"/>
</dbReference>
<keyword evidence="2" id="KW-0238">DNA-binding</keyword>
<name>A0A8S5QH94_9CAUD</name>
<dbReference type="InterPro" id="IPR001387">
    <property type="entry name" value="Cro/C1-type_HTH"/>
</dbReference>
<feature type="domain" description="HTH cro/C1-type" evidence="1">
    <location>
        <begin position="13"/>
        <end position="68"/>
    </location>
</feature>
<reference evidence="2" key="1">
    <citation type="journal article" date="2021" name="Proc. Natl. Acad. Sci. U.S.A.">
        <title>A Catalog of Tens of Thousands of Viruses from Human Metagenomes Reveals Hidden Associations with Chronic Diseases.</title>
        <authorList>
            <person name="Tisza M.J."/>
            <person name="Buck C.B."/>
        </authorList>
    </citation>
    <scope>NUCLEOTIDE SEQUENCE</scope>
    <source>
        <strain evidence="2">CtdNl2</strain>
    </source>
</reference>
<dbReference type="Pfam" id="PF13443">
    <property type="entry name" value="HTH_26"/>
    <property type="match status" value="1"/>
</dbReference>
<dbReference type="Gene3D" id="1.10.260.40">
    <property type="entry name" value="lambda repressor-like DNA-binding domains"/>
    <property type="match status" value="1"/>
</dbReference>
<proteinExistence type="predicted"/>
<organism evidence="2">
    <name type="scientific">Myoviridae sp. ctdNl2</name>
    <dbReference type="NCBI Taxonomy" id="2825140"/>
    <lineage>
        <taxon>Viruses</taxon>
        <taxon>Duplodnaviria</taxon>
        <taxon>Heunggongvirae</taxon>
        <taxon>Uroviricota</taxon>
        <taxon>Caudoviricetes</taxon>
    </lineage>
</organism>
<sequence length="74" mass="8281">MAVIRFKLRSGAIEKEMQKQMMSISELSRMSGLSRPAIYSLIKEDVDFVRVATCRKVSLALGVDVTDLFEVVGE</sequence>
<dbReference type="SMART" id="SM00530">
    <property type="entry name" value="HTH_XRE"/>
    <property type="match status" value="1"/>
</dbReference>
<evidence type="ECO:0000259" key="1">
    <source>
        <dbReference type="PROSITE" id="PS50943"/>
    </source>
</evidence>
<dbReference type="GO" id="GO:0003677">
    <property type="term" value="F:DNA binding"/>
    <property type="evidence" value="ECO:0007669"/>
    <property type="project" value="UniProtKB-KW"/>
</dbReference>
<dbReference type="PROSITE" id="PS50943">
    <property type="entry name" value="HTH_CROC1"/>
    <property type="match status" value="1"/>
</dbReference>
<dbReference type="EMBL" id="BK015652">
    <property type="protein sequence ID" value="DAE18153.1"/>
    <property type="molecule type" value="Genomic_DNA"/>
</dbReference>
<accession>A0A8S5QH94</accession>